<keyword evidence="1" id="KW-0732">Signal</keyword>
<sequence length="66" mass="7154">MLKKLLLATVAAGLVSAATLPLQFTPAMAAMTCKEAAKMKYPDMVKGLKDRHSFKKACKEAWKAAQ</sequence>
<evidence type="ECO:0000313" key="3">
    <source>
        <dbReference type="Proteomes" id="UP000094472"/>
    </source>
</evidence>
<proteinExistence type="predicted"/>
<organism evidence="2 3">
    <name type="scientific">Methyloceanibacter superfactus</name>
    <dbReference type="NCBI Taxonomy" id="1774969"/>
    <lineage>
        <taxon>Bacteria</taxon>
        <taxon>Pseudomonadati</taxon>
        <taxon>Pseudomonadota</taxon>
        <taxon>Alphaproteobacteria</taxon>
        <taxon>Hyphomicrobiales</taxon>
        <taxon>Hyphomicrobiaceae</taxon>
        <taxon>Methyloceanibacter</taxon>
    </lineage>
</organism>
<accession>A0A1E3W7I6</accession>
<dbReference type="OrthoDB" id="8464905at2"/>
<gene>
    <name evidence="2" type="ORF">AUC69_06035</name>
</gene>
<feature type="chain" id="PRO_5009139094" evidence="1">
    <location>
        <begin position="30"/>
        <end position="66"/>
    </location>
</feature>
<dbReference type="RefSeq" id="WP_069440656.1">
    <property type="nucleotide sequence ID" value="NZ_LPWF01000004.1"/>
</dbReference>
<reference evidence="2 3" key="1">
    <citation type="journal article" date="2016" name="Environ. Microbiol.">
        <title>New Methyloceanibacter diversity from North Sea sediments includes methanotroph containing solely the soluble methane monooxygenase.</title>
        <authorList>
            <person name="Vekeman B."/>
            <person name="Kerckhof F.M."/>
            <person name="Cremers G."/>
            <person name="de Vos P."/>
            <person name="Vandamme P."/>
            <person name="Boon N."/>
            <person name="Op den Camp H.J."/>
            <person name="Heylen K."/>
        </authorList>
    </citation>
    <scope>NUCLEOTIDE SEQUENCE [LARGE SCALE GENOMIC DNA]</scope>
    <source>
        <strain evidence="2 3">R-67175</strain>
    </source>
</reference>
<dbReference type="Proteomes" id="UP000094472">
    <property type="component" value="Unassembled WGS sequence"/>
</dbReference>
<comment type="caution">
    <text evidence="2">The sequence shown here is derived from an EMBL/GenBank/DDBJ whole genome shotgun (WGS) entry which is preliminary data.</text>
</comment>
<dbReference type="EMBL" id="LPWF01000004">
    <property type="protein sequence ID" value="ODS01788.1"/>
    <property type="molecule type" value="Genomic_DNA"/>
</dbReference>
<dbReference type="STRING" id="1774969.AUC69_06035"/>
<keyword evidence="3" id="KW-1185">Reference proteome</keyword>
<protein>
    <submittedName>
        <fullName evidence="2">Uncharacterized protein</fullName>
    </submittedName>
</protein>
<dbReference type="AlphaFoldDB" id="A0A1E3W7I6"/>
<feature type="signal peptide" evidence="1">
    <location>
        <begin position="1"/>
        <end position="29"/>
    </location>
</feature>
<name>A0A1E3W7I6_9HYPH</name>
<evidence type="ECO:0000256" key="1">
    <source>
        <dbReference type="SAM" id="SignalP"/>
    </source>
</evidence>
<evidence type="ECO:0000313" key="2">
    <source>
        <dbReference type="EMBL" id="ODS01788.1"/>
    </source>
</evidence>